<dbReference type="RefSeq" id="WP_146446336.1">
    <property type="nucleotide sequence ID" value="NZ_SJPR01000006.1"/>
</dbReference>
<dbReference type="EMBL" id="SJPR01000006">
    <property type="protein sequence ID" value="TWT94787.1"/>
    <property type="molecule type" value="Genomic_DNA"/>
</dbReference>
<proteinExistence type="predicted"/>
<dbReference type="InterPro" id="IPR003812">
    <property type="entry name" value="Fido"/>
</dbReference>
<dbReference type="Gene3D" id="1.10.3290.10">
    <property type="entry name" value="Fido-like domain"/>
    <property type="match status" value="1"/>
</dbReference>
<keyword evidence="6" id="KW-1185">Reference proteome</keyword>
<dbReference type="Pfam" id="PF02661">
    <property type="entry name" value="Fic"/>
    <property type="match status" value="1"/>
</dbReference>
<evidence type="ECO:0000313" key="6">
    <source>
        <dbReference type="Proteomes" id="UP000317421"/>
    </source>
</evidence>
<name>A0A5C6A620_9BACT</name>
<sequence>MQHSDFGPGASGHLSEIAPFWGGAYCFDPDPLPPTWEFPADLWPVLNEANKQLMLLEGIGRSLPNPAILLRPLRDREAILSSRMEGTMATPRQLLLYELDPREAASEEDPRNMHREVANYARALDYALTSPLPTGLTLIRQLHAILMDGVRGKNRDPGQFRRQQVAIGAPARYVPPAPGRLQDFLDPFDAYLHLERKRYDPLVDCFVTHYQLEAIHPFSDGNGRIGRLLLTLMIQRCCGMTQPWLHMSEYYEADHQQYCDRMYRVSTEGAWSDWIGYCLKGVAQQATKTIERCDRLRTLRDEYYDRLTGKSASLRLKQIIDGLFKAPMVAIADLPEAIGVTYPTAKSDVAKLVKAGVLAEFPDHHPKTYYAPEIFAIAYEGLE</sequence>
<feature type="binding site" evidence="1">
    <location>
        <begin position="221"/>
        <end position="227"/>
    </location>
    <ligand>
        <name>ATP</name>
        <dbReference type="ChEBI" id="CHEBI:30616"/>
    </ligand>
</feature>
<reference evidence="5 6" key="1">
    <citation type="submission" date="2019-02" db="EMBL/GenBank/DDBJ databases">
        <title>Deep-cultivation of Planctomycetes and their phenomic and genomic characterization uncovers novel biology.</title>
        <authorList>
            <person name="Wiegand S."/>
            <person name="Jogler M."/>
            <person name="Boedeker C."/>
            <person name="Pinto D."/>
            <person name="Vollmers J."/>
            <person name="Rivas-Marin E."/>
            <person name="Kohn T."/>
            <person name="Peeters S.H."/>
            <person name="Heuer A."/>
            <person name="Rast P."/>
            <person name="Oberbeckmann S."/>
            <person name="Bunk B."/>
            <person name="Jeske O."/>
            <person name="Meyerdierks A."/>
            <person name="Storesund J.E."/>
            <person name="Kallscheuer N."/>
            <person name="Luecker S."/>
            <person name="Lage O.M."/>
            <person name="Pohl T."/>
            <person name="Merkel B.J."/>
            <person name="Hornburger P."/>
            <person name="Mueller R.-W."/>
            <person name="Bruemmer F."/>
            <person name="Labrenz M."/>
            <person name="Spormann A.M."/>
            <person name="Op Den Camp H."/>
            <person name="Overmann J."/>
            <person name="Amann R."/>
            <person name="Jetten M.S.M."/>
            <person name="Mascher T."/>
            <person name="Medema M.H."/>
            <person name="Devos D.P."/>
            <person name="Kaster A.-K."/>
            <person name="Ovreas L."/>
            <person name="Rohde M."/>
            <person name="Galperin M.Y."/>
            <person name="Jogler C."/>
        </authorList>
    </citation>
    <scope>NUCLEOTIDE SEQUENCE [LARGE SCALE GENOMIC DNA]</scope>
    <source>
        <strain evidence="5 6">Pla108</strain>
    </source>
</reference>
<dbReference type="Proteomes" id="UP000317421">
    <property type="component" value="Unassembled WGS sequence"/>
</dbReference>
<evidence type="ECO:0000256" key="3">
    <source>
        <dbReference type="PIRSR" id="PIRSR640198-2"/>
    </source>
</evidence>
<dbReference type="PROSITE" id="PS51459">
    <property type="entry name" value="FIDO"/>
    <property type="match status" value="1"/>
</dbReference>
<feature type="binding site" evidence="1">
    <location>
        <position position="85"/>
    </location>
    <ligand>
        <name>ATP</name>
        <dbReference type="ChEBI" id="CHEBI:30616"/>
    </ligand>
</feature>
<dbReference type="PANTHER" id="PTHR13504:SF38">
    <property type="entry name" value="FIDO DOMAIN-CONTAINING PROTEIN"/>
    <property type="match status" value="1"/>
</dbReference>
<dbReference type="InterPro" id="IPR026287">
    <property type="entry name" value="SoFic-like"/>
</dbReference>
<keyword evidence="1" id="KW-0067">ATP-binding</keyword>
<dbReference type="SUPFAM" id="SSF140931">
    <property type="entry name" value="Fic-like"/>
    <property type="match status" value="1"/>
</dbReference>
<evidence type="ECO:0000256" key="1">
    <source>
        <dbReference type="PIRSR" id="PIRSR038925-1"/>
    </source>
</evidence>
<comment type="caution">
    <text evidence="5">The sequence shown here is derived from an EMBL/GenBank/DDBJ whole genome shotgun (WGS) entry which is preliminary data.</text>
</comment>
<evidence type="ECO:0000313" key="5">
    <source>
        <dbReference type="EMBL" id="TWT94787.1"/>
    </source>
</evidence>
<dbReference type="OrthoDB" id="9813719at2"/>
<keyword evidence="5" id="KW-0548">Nucleotidyltransferase</keyword>
<feature type="domain" description="Fido" evidence="4">
    <location>
        <begin position="134"/>
        <end position="280"/>
    </location>
</feature>
<dbReference type="PANTHER" id="PTHR13504">
    <property type="entry name" value="FIDO DOMAIN-CONTAINING PROTEIN DDB_G0283145"/>
    <property type="match status" value="1"/>
</dbReference>
<dbReference type="PIRSF" id="PIRSF038925">
    <property type="entry name" value="AMP-prot_trans"/>
    <property type="match status" value="1"/>
</dbReference>
<evidence type="ECO:0000259" key="4">
    <source>
        <dbReference type="PROSITE" id="PS51459"/>
    </source>
</evidence>
<dbReference type="Pfam" id="PF13784">
    <property type="entry name" value="Fic_N"/>
    <property type="match status" value="1"/>
</dbReference>
<accession>A0A5C6A620</accession>
<feature type="binding site" evidence="1">
    <location>
        <position position="216"/>
    </location>
    <ligand>
        <name>ATP</name>
        <dbReference type="ChEBI" id="CHEBI:30616"/>
    </ligand>
</feature>
<dbReference type="GO" id="GO:0016779">
    <property type="term" value="F:nucleotidyltransferase activity"/>
    <property type="evidence" value="ECO:0007669"/>
    <property type="project" value="UniProtKB-KW"/>
</dbReference>
<protein>
    <submittedName>
        <fullName evidence="5">Adenosine monophosphate-protein transferase SoFic</fullName>
        <ecNumber evidence="5">2.7.7.-</ecNumber>
    </submittedName>
</protein>
<keyword evidence="5" id="KW-0808">Transferase</keyword>
<keyword evidence="1" id="KW-0547">Nucleotide-binding</keyword>
<feature type="binding site" evidence="3">
    <location>
        <begin position="250"/>
        <end position="251"/>
    </location>
    <ligand>
        <name>ATP</name>
        <dbReference type="ChEBI" id="CHEBI:30616"/>
    </ligand>
</feature>
<gene>
    <name evidence="5" type="ORF">Pla108_36360</name>
</gene>
<organism evidence="5 6">
    <name type="scientific">Botrimarina colliarenosi</name>
    <dbReference type="NCBI Taxonomy" id="2528001"/>
    <lineage>
        <taxon>Bacteria</taxon>
        <taxon>Pseudomonadati</taxon>
        <taxon>Planctomycetota</taxon>
        <taxon>Planctomycetia</taxon>
        <taxon>Pirellulales</taxon>
        <taxon>Lacipirellulaceae</taxon>
        <taxon>Botrimarina</taxon>
    </lineage>
</organism>
<dbReference type="GO" id="GO:0005524">
    <property type="term" value="F:ATP binding"/>
    <property type="evidence" value="ECO:0007669"/>
    <property type="project" value="UniProtKB-KW"/>
</dbReference>
<feature type="active site" evidence="2">
    <location>
        <position position="216"/>
    </location>
</feature>
<evidence type="ECO:0000256" key="2">
    <source>
        <dbReference type="PIRSR" id="PIRSR640198-1"/>
    </source>
</evidence>
<dbReference type="EC" id="2.7.7.-" evidence="5"/>
<dbReference type="InterPro" id="IPR025758">
    <property type="entry name" value="Fic/DOC_N"/>
</dbReference>
<dbReference type="InterPro" id="IPR036597">
    <property type="entry name" value="Fido-like_dom_sf"/>
</dbReference>
<dbReference type="AlphaFoldDB" id="A0A5C6A620"/>
<feature type="binding site" evidence="3">
    <location>
        <begin position="220"/>
        <end position="227"/>
    </location>
    <ligand>
        <name>ATP</name>
        <dbReference type="ChEBI" id="CHEBI:30616"/>
    </ligand>
</feature>
<dbReference type="InterPro" id="IPR040198">
    <property type="entry name" value="Fido_containing"/>
</dbReference>
<feature type="binding site" evidence="1">
    <location>
        <position position="258"/>
    </location>
    <ligand>
        <name>ATP</name>
        <dbReference type="ChEBI" id="CHEBI:30616"/>
    </ligand>
</feature>